<dbReference type="KEGG" id="bany:112043763"/>
<keyword evidence="4" id="KW-0732">Signal</keyword>
<dbReference type="PANTHER" id="PTHR11461">
    <property type="entry name" value="SERINE PROTEASE INHIBITOR, SERPIN"/>
    <property type="match status" value="1"/>
</dbReference>
<protein>
    <submittedName>
        <fullName evidence="7">Serine protease inhibitor 2.1-like</fullName>
    </submittedName>
</protein>
<dbReference type="GeneID" id="112043763"/>
<dbReference type="InterPro" id="IPR036186">
    <property type="entry name" value="Serpin_sf"/>
</dbReference>
<gene>
    <name evidence="7" type="primary">LOC112043763</name>
</gene>
<feature type="chain" id="PRO_5046213812" evidence="4">
    <location>
        <begin position="17"/>
        <end position="397"/>
    </location>
</feature>
<evidence type="ECO:0000256" key="2">
    <source>
        <dbReference type="ARBA" id="ARBA00022900"/>
    </source>
</evidence>
<dbReference type="InterPro" id="IPR000215">
    <property type="entry name" value="Serpin_fam"/>
</dbReference>
<reference evidence="7" key="2">
    <citation type="submission" date="2025-08" db="UniProtKB">
        <authorList>
            <consortium name="RefSeq"/>
        </authorList>
    </citation>
    <scope>IDENTIFICATION</scope>
</reference>
<keyword evidence="6" id="KW-1185">Reference proteome</keyword>
<dbReference type="InterPro" id="IPR023795">
    <property type="entry name" value="Serpin_CS"/>
</dbReference>
<dbReference type="OrthoDB" id="9440847at2759"/>
<dbReference type="AlphaFoldDB" id="A0A6J1MQB8"/>
<proteinExistence type="inferred from homology"/>
<evidence type="ECO:0000256" key="1">
    <source>
        <dbReference type="ARBA" id="ARBA00022690"/>
    </source>
</evidence>
<dbReference type="SUPFAM" id="SSF56574">
    <property type="entry name" value="Serpins"/>
    <property type="match status" value="1"/>
</dbReference>
<dbReference type="CDD" id="cd19598">
    <property type="entry name" value="serpin77Ba-like_insects"/>
    <property type="match status" value="1"/>
</dbReference>
<dbReference type="PROSITE" id="PS00284">
    <property type="entry name" value="SERPIN"/>
    <property type="match status" value="1"/>
</dbReference>
<evidence type="ECO:0000313" key="6">
    <source>
        <dbReference type="Proteomes" id="UP001652582"/>
    </source>
</evidence>
<dbReference type="Proteomes" id="UP001652582">
    <property type="component" value="Chromosome 2"/>
</dbReference>
<feature type="signal peptide" evidence="4">
    <location>
        <begin position="1"/>
        <end position="16"/>
    </location>
</feature>
<dbReference type="GO" id="GO:0005615">
    <property type="term" value="C:extracellular space"/>
    <property type="evidence" value="ECO:0007669"/>
    <property type="project" value="InterPro"/>
</dbReference>
<dbReference type="Gene3D" id="3.30.497.10">
    <property type="entry name" value="Antithrombin, subunit I, domain 2"/>
    <property type="match status" value="1"/>
</dbReference>
<name>A0A6J1MQB8_BICAN</name>
<keyword evidence="1 7" id="KW-0646">Protease inhibitor</keyword>
<evidence type="ECO:0000313" key="7">
    <source>
        <dbReference type="RefSeq" id="XP_023935093.2"/>
    </source>
</evidence>
<sequence length="397" mass="44904">MKCITYFVFTIASCYAAEFSERPRNFSVELLYHTQLETNGHVVISPFGIWSLMTGVTLGTSGNSRSQLTRAFVLPPQDEMIINGYTNLTQTVLDTTTQDVSLTTRNFLFLDNGFNIIDNFKRTLAHDFGAMVKNLDFKDSTSAARIANSIIESSGATVTNVMHSDDFAESRMILTNVISFKGLWSSPFNVSDTIREPFYDENRNLLGEVNMMYQRAPLPYSHIKELKAFVLQLAYGNDTKYCMLIVLPYPKVNVNEVYSKFTTVTFRDILNKIDNDLKEFGEDEDVIDVKLPRFKISSNLVLNKPLNQMGVYDIFSSKKADFQQITKEDIYISAIVHKADIEVTESGTVASASTIAYFDDRMPPPIFEANRPFIYFVMERSSATVIFAGTYSKPSVF</sequence>
<comment type="similarity">
    <text evidence="3">Belongs to the serpin family.</text>
</comment>
<organism evidence="6 7">
    <name type="scientific">Bicyclus anynana</name>
    <name type="common">Squinting bush brown butterfly</name>
    <dbReference type="NCBI Taxonomy" id="110368"/>
    <lineage>
        <taxon>Eukaryota</taxon>
        <taxon>Metazoa</taxon>
        <taxon>Ecdysozoa</taxon>
        <taxon>Arthropoda</taxon>
        <taxon>Hexapoda</taxon>
        <taxon>Insecta</taxon>
        <taxon>Pterygota</taxon>
        <taxon>Neoptera</taxon>
        <taxon>Endopterygota</taxon>
        <taxon>Lepidoptera</taxon>
        <taxon>Glossata</taxon>
        <taxon>Ditrysia</taxon>
        <taxon>Papilionoidea</taxon>
        <taxon>Nymphalidae</taxon>
        <taxon>Satyrinae</taxon>
        <taxon>Satyrini</taxon>
        <taxon>Mycalesina</taxon>
        <taxon>Bicyclus</taxon>
    </lineage>
</organism>
<dbReference type="RefSeq" id="XP_023935093.2">
    <property type="nucleotide sequence ID" value="XM_024079325.2"/>
</dbReference>
<evidence type="ECO:0000256" key="3">
    <source>
        <dbReference type="RuleBase" id="RU000411"/>
    </source>
</evidence>
<dbReference type="Pfam" id="PF00079">
    <property type="entry name" value="Serpin"/>
    <property type="match status" value="1"/>
</dbReference>
<keyword evidence="2 7" id="KW-0722">Serine protease inhibitor</keyword>
<dbReference type="InterPro" id="IPR042185">
    <property type="entry name" value="Serpin_sf_2"/>
</dbReference>
<dbReference type="InterPro" id="IPR023796">
    <property type="entry name" value="Serpin_dom"/>
</dbReference>
<dbReference type="InterPro" id="IPR042178">
    <property type="entry name" value="Serpin_sf_1"/>
</dbReference>
<reference evidence="6" key="1">
    <citation type="submission" date="2025-05" db="UniProtKB">
        <authorList>
            <consortium name="RefSeq"/>
        </authorList>
    </citation>
    <scope>NUCLEOTIDE SEQUENCE [LARGE SCALE GENOMIC DNA]</scope>
</reference>
<dbReference type="PANTHER" id="PTHR11461:SF367">
    <property type="entry name" value="GH21475P-RELATED"/>
    <property type="match status" value="1"/>
</dbReference>
<feature type="domain" description="Serpin" evidence="5">
    <location>
        <begin position="28"/>
        <end position="394"/>
    </location>
</feature>
<dbReference type="GO" id="GO:0004867">
    <property type="term" value="F:serine-type endopeptidase inhibitor activity"/>
    <property type="evidence" value="ECO:0007669"/>
    <property type="project" value="UniProtKB-KW"/>
</dbReference>
<evidence type="ECO:0000256" key="4">
    <source>
        <dbReference type="SAM" id="SignalP"/>
    </source>
</evidence>
<dbReference type="Gene3D" id="2.30.39.10">
    <property type="entry name" value="Alpha-1-antitrypsin, domain 1"/>
    <property type="match status" value="1"/>
</dbReference>
<dbReference type="SMART" id="SM00093">
    <property type="entry name" value="SERPIN"/>
    <property type="match status" value="1"/>
</dbReference>
<evidence type="ECO:0000259" key="5">
    <source>
        <dbReference type="SMART" id="SM00093"/>
    </source>
</evidence>
<accession>A0A6J1MQB8</accession>